<dbReference type="Gene3D" id="3.30.710.10">
    <property type="entry name" value="Potassium Channel Kv1.1, Chain A"/>
    <property type="match status" value="1"/>
</dbReference>
<accession>A0AAV7YFS7</accession>
<dbReference type="PRINTS" id="PR00633">
    <property type="entry name" value="RCCNDNSATION"/>
</dbReference>
<sequence length="577" mass="66196">MSKVYYYAKGKNKWEDIQWKDPVSGILLPKNAEKIVDLSGGSSHALYLYESGKLLLCDNGQAYETKFEEENEKVLKFTSGFHHSMILTTSYNIYAASINQSGQCAIPNRKDIRPPAKVTWFDENGLNVHDVICGVTNTFFLCRKKNESQEMQGDGYLLYSCGFQSRNGNGTETHLQIPTYVTKNVERLFTGNYSYHFFIIKTNGDLFASGEGSNGKLGNKKQTFEKTLCPVNLPQELTTDDLLDLQCGSHHSLLLTPSGEMYACGSSSSTGLNSDVSEFTKLTKLSDHFITKISCGRTYNFALTSKNEIFCWGTEMGNMNSMEPRKMELPDYESFSNIQVKSSSFLPFLYEAVHQSLSVDLINLLNSEKFADLCIHKVNVHKVILQCRIGLEPNNIKQIFEEHFTKSEFESVLQWVYGEKRFGLELDKKMKQYFDIPNFNSKKLINDISKLYNDEDSKDFTIKIKNNDDEDDEDEDDEVFEEIPVHKCILYARSGLYRDMFQNIQTETNEVQDYSQKSFESLEIIIKYFYIENIHLTADDDPQLVVDELEDASEYYQLSNSGLFNGFLKNIKRQFKL</sequence>
<protein>
    <submittedName>
        <fullName evidence="3">Regulator of chromosome condensation</fullName>
    </submittedName>
</protein>
<feature type="repeat" description="RCC1" evidence="1">
    <location>
        <begin position="204"/>
        <end position="258"/>
    </location>
</feature>
<dbReference type="InterPro" id="IPR011333">
    <property type="entry name" value="SKP1/BTB/POZ_sf"/>
</dbReference>
<gene>
    <name evidence="3" type="ORF">M0812_26948</name>
</gene>
<name>A0AAV7YFS7_9EUKA</name>
<dbReference type="Pfam" id="PF00415">
    <property type="entry name" value="RCC1"/>
    <property type="match status" value="1"/>
</dbReference>
<feature type="domain" description="BTB" evidence="2">
    <location>
        <begin position="458"/>
        <end position="538"/>
    </location>
</feature>
<dbReference type="PROSITE" id="PS50012">
    <property type="entry name" value="RCC1_3"/>
    <property type="match status" value="1"/>
</dbReference>
<organism evidence="3 4">
    <name type="scientific">Anaeramoeba flamelloides</name>
    <dbReference type="NCBI Taxonomy" id="1746091"/>
    <lineage>
        <taxon>Eukaryota</taxon>
        <taxon>Metamonada</taxon>
        <taxon>Anaeramoebidae</taxon>
        <taxon>Anaeramoeba</taxon>
    </lineage>
</organism>
<dbReference type="Pfam" id="PF13540">
    <property type="entry name" value="RCC1_2"/>
    <property type="match status" value="1"/>
</dbReference>
<dbReference type="Proteomes" id="UP001146793">
    <property type="component" value="Unassembled WGS sequence"/>
</dbReference>
<dbReference type="PANTHER" id="PTHR45982:SF1">
    <property type="entry name" value="REGULATOR OF CHROMOSOME CONDENSATION"/>
    <property type="match status" value="1"/>
</dbReference>
<proteinExistence type="predicted"/>
<dbReference type="SUPFAM" id="SSF50985">
    <property type="entry name" value="RCC1/BLIP-II"/>
    <property type="match status" value="1"/>
</dbReference>
<dbReference type="SUPFAM" id="SSF54695">
    <property type="entry name" value="POZ domain"/>
    <property type="match status" value="1"/>
</dbReference>
<dbReference type="InterPro" id="IPR000408">
    <property type="entry name" value="Reg_chr_condens"/>
</dbReference>
<dbReference type="EMBL" id="JANTQA010000063">
    <property type="protein sequence ID" value="KAJ3427365.1"/>
    <property type="molecule type" value="Genomic_DNA"/>
</dbReference>
<comment type="caution">
    <text evidence="3">The sequence shown here is derived from an EMBL/GenBank/DDBJ whole genome shotgun (WGS) entry which is preliminary data.</text>
</comment>
<evidence type="ECO:0000313" key="3">
    <source>
        <dbReference type="EMBL" id="KAJ3427365.1"/>
    </source>
</evidence>
<dbReference type="Gene3D" id="2.130.10.30">
    <property type="entry name" value="Regulator of chromosome condensation 1/beta-lactamase-inhibitor protein II"/>
    <property type="match status" value="1"/>
</dbReference>
<dbReference type="Pfam" id="PF00651">
    <property type="entry name" value="BTB"/>
    <property type="match status" value="1"/>
</dbReference>
<evidence type="ECO:0000259" key="2">
    <source>
        <dbReference type="PROSITE" id="PS50097"/>
    </source>
</evidence>
<dbReference type="PROSITE" id="PS50097">
    <property type="entry name" value="BTB"/>
    <property type="match status" value="1"/>
</dbReference>
<dbReference type="AlphaFoldDB" id="A0AAV7YFS7"/>
<dbReference type="InterPro" id="IPR009091">
    <property type="entry name" value="RCC1/BLIP-II"/>
</dbReference>
<dbReference type="PANTHER" id="PTHR45982">
    <property type="entry name" value="REGULATOR OF CHROMOSOME CONDENSATION"/>
    <property type="match status" value="1"/>
</dbReference>
<evidence type="ECO:0000313" key="4">
    <source>
        <dbReference type="Proteomes" id="UP001146793"/>
    </source>
</evidence>
<dbReference type="InterPro" id="IPR000210">
    <property type="entry name" value="BTB/POZ_dom"/>
</dbReference>
<evidence type="ECO:0000256" key="1">
    <source>
        <dbReference type="PROSITE-ProRule" id="PRU00235"/>
    </source>
</evidence>
<dbReference type="InterPro" id="IPR051553">
    <property type="entry name" value="Ran_GTPase-activating"/>
</dbReference>
<dbReference type="PROSITE" id="PS00626">
    <property type="entry name" value="RCC1_2"/>
    <property type="match status" value="1"/>
</dbReference>
<dbReference type="CDD" id="cd18186">
    <property type="entry name" value="BTB_POZ_ZBTB_KLHL-like"/>
    <property type="match status" value="1"/>
</dbReference>
<reference evidence="3" key="1">
    <citation type="submission" date="2022-08" db="EMBL/GenBank/DDBJ databases">
        <title>Novel sulphate-reducing endosymbionts in the free-living metamonad Anaeramoeba.</title>
        <authorList>
            <person name="Jerlstrom-Hultqvist J."/>
            <person name="Cepicka I."/>
            <person name="Gallot-Lavallee L."/>
            <person name="Salas-Leiva D."/>
            <person name="Curtis B.A."/>
            <person name="Zahonova K."/>
            <person name="Pipaliya S."/>
            <person name="Dacks J."/>
            <person name="Roger A.J."/>
        </authorList>
    </citation>
    <scope>NUCLEOTIDE SEQUENCE</scope>
    <source>
        <strain evidence="3">Busselton2</strain>
    </source>
</reference>